<dbReference type="Proteomes" id="UP000694892">
    <property type="component" value="Chromosome 7S"/>
</dbReference>
<feature type="region of interest" description="Disordered" evidence="9">
    <location>
        <begin position="48"/>
        <end position="70"/>
    </location>
</feature>
<evidence type="ECO:0000256" key="9">
    <source>
        <dbReference type="SAM" id="MobiDB-lite"/>
    </source>
</evidence>
<reference evidence="13" key="1">
    <citation type="journal article" date="2016" name="Nature">
        <title>Genome evolution in the allotetraploid frog Xenopus laevis.</title>
        <authorList>
            <person name="Session A.M."/>
            <person name="Uno Y."/>
            <person name="Kwon T."/>
            <person name="Chapman J.A."/>
            <person name="Toyoda A."/>
            <person name="Takahashi S."/>
            <person name="Fukui A."/>
            <person name="Hikosaka A."/>
            <person name="Suzuki A."/>
            <person name="Kondo M."/>
            <person name="van Heeringen S.J."/>
            <person name="Quigley I."/>
            <person name="Heinz S."/>
            <person name="Ogino H."/>
            <person name="Ochi H."/>
            <person name="Hellsten U."/>
            <person name="Lyons J.B."/>
            <person name="Simakov O."/>
            <person name="Putnam N."/>
            <person name="Stites J."/>
            <person name="Kuroki Y."/>
            <person name="Tanaka T."/>
            <person name="Michiue T."/>
            <person name="Watanabe M."/>
            <person name="Bogdanovic O."/>
            <person name="Lister R."/>
            <person name="Georgiou G."/>
            <person name="Paranjpe S.S."/>
            <person name="van Kruijsbergen I."/>
            <person name="Shu S."/>
            <person name="Carlson J."/>
            <person name="Kinoshita T."/>
            <person name="Ohta Y."/>
            <person name="Mawaribuchi S."/>
            <person name="Jenkins J."/>
            <person name="Grimwood J."/>
            <person name="Schmutz J."/>
            <person name="Mitros T."/>
            <person name="Mozaffari S.V."/>
            <person name="Suzuki Y."/>
            <person name="Haramoto Y."/>
            <person name="Yamamoto T.S."/>
            <person name="Takagi C."/>
            <person name="Heald R."/>
            <person name="Miller K."/>
            <person name="Haudenschild C."/>
            <person name="Kitzman J."/>
            <person name="Nakayama T."/>
            <person name="Izutsu Y."/>
            <person name="Robert J."/>
            <person name="Fortriede J."/>
            <person name="Burns K."/>
            <person name="Lotay V."/>
            <person name="Karimi K."/>
            <person name="Yasuoka Y."/>
            <person name="Dichmann D.S."/>
            <person name="Flajnik M.F."/>
            <person name="Houston D.W."/>
            <person name="Shendure J."/>
            <person name="DuPasquier L."/>
            <person name="Vize P.D."/>
            <person name="Zorn A.M."/>
            <person name="Ito M."/>
            <person name="Marcotte E.M."/>
            <person name="Wallingford J.B."/>
            <person name="Ito Y."/>
            <person name="Asashima M."/>
            <person name="Ueno N."/>
            <person name="Matsuda Y."/>
            <person name="Veenstra G.J."/>
            <person name="Fujiyama A."/>
            <person name="Harland R.M."/>
            <person name="Taira M."/>
            <person name="Rokhsar D.S."/>
        </authorList>
    </citation>
    <scope>NUCLEOTIDE SEQUENCE [LARGE SCALE GENOMIC DNA]</scope>
    <source>
        <strain evidence="13">J</strain>
    </source>
</reference>
<dbReference type="InterPro" id="IPR013783">
    <property type="entry name" value="Ig-like_fold"/>
</dbReference>
<proteinExistence type="predicted"/>
<keyword evidence="4 10" id="KW-1133">Transmembrane helix</keyword>
<dbReference type="CDD" id="cd00098">
    <property type="entry name" value="IgC1"/>
    <property type="match status" value="1"/>
</dbReference>
<dbReference type="PANTHER" id="PTHR11973:SF18">
    <property type="entry name" value="CELL SURFACE GLYCOPROTEIN MUC18"/>
    <property type="match status" value="1"/>
</dbReference>
<evidence type="ECO:0000256" key="6">
    <source>
        <dbReference type="ARBA" id="ARBA00023157"/>
    </source>
</evidence>
<feature type="domain" description="Ig-like" evidence="11">
    <location>
        <begin position="518"/>
        <end position="602"/>
    </location>
</feature>
<dbReference type="SUPFAM" id="SSF48726">
    <property type="entry name" value="Immunoglobulin"/>
    <property type="match status" value="5"/>
</dbReference>
<dbReference type="InterPro" id="IPR051116">
    <property type="entry name" value="Surface_Rcpt/Adhesion_Mol"/>
</dbReference>
<dbReference type="PANTHER" id="PTHR11973">
    <property type="entry name" value="CELL SURFACE GLYCOPROTEIN MUC18-RELATED"/>
    <property type="match status" value="1"/>
</dbReference>
<evidence type="ECO:0000313" key="13">
    <source>
        <dbReference type="Proteomes" id="UP000694892"/>
    </source>
</evidence>
<dbReference type="InterPro" id="IPR003599">
    <property type="entry name" value="Ig_sub"/>
</dbReference>
<feature type="domain" description="Ig-like" evidence="11">
    <location>
        <begin position="92"/>
        <end position="216"/>
    </location>
</feature>
<evidence type="ECO:0000256" key="4">
    <source>
        <dbReference type="ARBA" id="ARBA00022989"/>
    </source>
</evidence>
<feature type="region of interest" description="Disordered" evidence="9">
    <location>
        <begin position="663"/>
        <end position="703"/>
    </location>
</feature>
<keyword evidence="3" id="KW-0677">Repeat</keyword>
<accession>A0A974HAG3</accession>
<dbReference type="Gene3D" id="2.60.40.10">
    <property type="entry name" value="Immunoglobulins"/>
    <property type="match status" value="5"/>
</dbReference>
<name>A0A974HAG3_XENLA</name>
<keyword evidence="7" id="KW-0325">Glycoprotein</keyword>
<protein>
    <recommendedName>
        <fullName evidence="11">Ig-like domain-containing protein</fullName>
    </recommendedName>
</protein>
<dbReference type="InterPro" id="IPR013098">
    <property type="entry name" value="Ig_I-set"/>
</dbReference>
<evidence type="ECO:0000256" key="10">
    <source>
        <dbReference type="SAM" id="Phobius"/>
    </source>
</evidence>
<evidence type="ECO:0000256" key="1">
    <source>
        <dbReference type="ARBA" id="ARBA00004479"/>
    </source>
</evidence>
<dbReference type="GO" id="GO:0005055">
    <property type="term" value="F:laminin receptor activity"/>
    <property type="evidence" value="ECO:0007669"/>
    <property type="project" value="TreeGrafter"/>
</dbReference>
<evidence type="ECO:0000256" key="2">
    <source>
        <dbReference type="ARBA" id="ARBA00022692"/>
    </source>
</evidence>
<keyword evidence="5 10" id="KW-0472">Membrane</keyword>
<feature type="compositionally biased region" description="Basic and acidic residues" evidence="9">
    <location>
        <begin position="671"/>
        <end position="680"/>
    </location>
</feature>
<dbReference type="Pfam" id="PF07679">
    <property type="entry name" value="I-set"/>
    <property type="match status" value="1"/>
</dbReference>
<keyword evidence="8" id="KW-0393">Immunoglobulin domain</keyword>
<dbReference type="GO" id="GO:0005886">
    <property type="term" value="C:plasma membrane"/>
    <property type="evidence" value="ECO:0007669"/>
    <property type="project" value="TreeGrafter"/>
</dbReference>
<dbReference type="SMART" id="SM00408">
    <property type="entry name" value="IGc2"/>
    <property type="match status" value="5"/>
</dbReference>
<dbReference type="Pfam" id="PF13895">
    <property type="entry name" value="Ig_2"/>
    <property type="match status" value="1"/>
</dbReference>
<evidence type="ECO:0000313" key="12">
    <source>
        <dbReference type="EMBL" id="OCT70833.1"/>
    </source>
</evidence>
<dbReference type="InterPro" id="IPR036179">
    <property type="entry name" value="Ig-like_dom_sf"/>
</dbReference>
<comment type="subcellular location">
    <subcellularLocation>
        <location evidence="1">Membrane</location>
        <topology evidence="1">Single-pass type I membrane protein</topology>
    </subcellularLocation>
</comment>
<keyword evidence="2 10" id="KW-0812">Transmembrane</keyword>
<organism evidence="12 13">
    <name type="scientific">Xenopus laevis</name>
    <name type="common">African clawed frog</name>
    <dbReference type="NCBI Taxonomy" id="8355"/>
    <lineage>
        <taxon>Eukaryota</taxon>
        <taxon>Metazoa</taxon>
        <taxon>Chordata</taxon>
        <taxon>Craniata</taxon>
        <taxon>Vertebrata</taxon>
        <taxon>Euteleostomi</taxon>
        <taxon>Amphibia</taxon>
        <taxon>Batrachia</taxon>
        <taxon>Anura</taxon>
        <taxon>Pipoidea</taxon>
        <taxon>Pipidae</taxon>
        <taxon>Xenopodinae</taxon>
        <taxon>Xenopus</taxon>
        <taxon>Xenopus</taxon>
    </lineage>
</organism>
<dbReference type="InterPro" id="IPR013162">
    <property type="entry name" value="CD80_C2-set"/>
</dbReference>
<gene>
    <name evidence="12" type="ORF">XELAEV_18037757mg</name>
</gene>
<dbReference type="PROSITE" id="PS51257">
    <property type="entry name" value="PROKAR_LIPOPROTEIN"/>
    <property type="match status" value="1"/>
</dbReference>
<dbReference type="EMBL" id="CM004479">
    <property type="protein sequence ID" value="OCT70833.1"/>
    <property type="molecule type" value="Genomic_DNA"/>
</dbReference>
<dbReference type="CDD" id="cd00096">
    <property type="entry name" value="Ig"/>
    <property type="match status" value="2"/>
</dbReference>
<feature type="domain" description="Ig-like" evidence="11">
    <location>
        <begin position="224"/>
        <end position="331"/>
    </location>
</feature>
<dbReference type="Pfam" id="PF13927">
    <property type="entry name" value="Ig_3"/>
    <property type="match status" value="1"/>
</dbReference>
<sequence length="703" mass="76749">MDRHVLGTEMYDMLRDPNCCTVAFVLGCGWSGNMKGANSHIPDMAKQHLPHHRDTQTPPSQTTKEHRAPPLDSHVARRQGGEIECRTMDRRPVTFSQEERNRSFGCLCAVTVNVPSPIEAEIGDQLSIQCKPSASGSPKYSVEWFVTDQYGDPQRIATYSNGKSITDPGTQYSDRVSVKSDLSLVIYDVSVDDDRSFLCKVNAGSEGTATGSADLKVYDPPEPPELTMTGGILSVTESDAVEIGSCIGRNAYPAPTIEWYKNQQPLNPPKSPNKDLYMTSRTVREASGLFTVSSTLFLRPTKQDADSRFSCRVVFAVPGGSSGFMESKAFNLTLHFYTEDVKFELLSAMPIKEGDDVTFRCAGDGYPPPSYMIERVKDGTEEELYSGSDSIFIKRNVSREDSGVYRCHALDFDTPEEIILLREQNIFVHYLGPLSVLPQEPVTIPHGKDLQLFCSGDGSQKPHLSWKKGDKMISETSRYRLRDVSYADAGVYTCLATVPEVPGLMKEHSITVAVEGAPQLERGDEVVEVLSEGSMVTLTCSAQGFPEPEITWNPPELKSTQTLNGQHVISTVTMKALSKLMNDISCSARNDLGSAEKKFTLNMNSVSPSARPPQEQTGGSSTAIIAVVVCVILLLLVVALFYFLQKKGKLTCGSSEKQSLAQDPASGELAVELKSEKGNEQRGLLGSRGGGGQPSEGSLNKVC</sequence>
<feature type="domain" description="Ig-like" evidence="11">
    <location>
        <begin position="433"/>
        <end position="511"/>
    </location>
</feature>
<feature type="domain" description="Ig-like" evidence="11">
    <location>
        <begin position="339"/>
        <end position="409"/>
    </location>
</feature>
<dbReference type="Pfam" id="PF07686">
    <property type="entry name" value="V-set"/>
    <property type="match status" value="1"/>
</dbReference>
<dbReference type="AlphaFoldDB" id="A0A974HAG3"/>
<dbReference type="InterPro" id="IPR013106">
    <property type="entry name" value="Ig_V-set"/>
</dbReference>
<evidence type="ECO:0000259" key="11">
    <source>
        <dbReference type="PROSITE" id="PS50835"/>
    </source>
</evidence>
<keyword evidence="6" id="KW-1015">Disulfide bond</keyword>
<dbReference type="SMART" id="SM00409">
    <property type="entry name" value="IG"/>
    <property type="match status" value="5"/>
</dbReference>
<feature type="transmembrane region" description="Helical" evidence="10">
    <location>
        <begin position="623"/>
        <end position="644"/>
    </location>
</feature>
<dbReference type="InterPro" id="IPR007110">
    <property type="entry name" value="Ig-like_dom"/>
</dbReference>
<dbReference type="OMA" id="CTVEYTM"/>
<evidence type="ECO:0000256" key="7">
    <source>
        <dbReference type="ARBA" id="ARBA00023180"/>
    </source>
</evidence>
<dbReference type="InterPro" id="IPR003598">
    <property type="entry name" value="Ig_sub2"/>
</dbReference>
<evidence type="ECO:0000256" key="8">
    <source>
        <dbReference type="ARBA" id="ARBA00023319"/>
    </source>
</evidence>
<evidence type="ECO:0000256" key="5">
    <source>
        <dbReference type="ARBA" id="ARBA00023136"/>
    </source>
</evidence>
<dbReference type="PROSITE" id="PS50835">
    <property type="entry name" value="IG_LIKE"/>
    <property type="match status" value="5"/>
</dbReference>
<dbReference type="Pfam" id="PF08205">
    <property type="entry name" value="C2-set_2"/>
    <property type="match status" value="1"/>
</dbReference>
<evidence type="ECO:0000256" key="3">
    <source>
        <dbReference type="ARBA" id="ARBA00022737"/>
    </source>
</evidence>